<evidence type="ECO:0000259" key="1">
    <source>
        <dbReference type="Pfam" id="PF08241"/>
    </source>
</evidence>
<protein>
    <recommendedName>
        <fullName evidence="1">Methyltransferase type 11 domain-containing protein</fullName>
    </recommendedName>
</protein>
<organism evidence="2 3">
    <name type="scientific">Candidatus Nomurabacteria bacterium RIFCSPHIGHO2_02_FULL_41_18</name>
    <dbReference type="NCBI Taxonomy" id="1801754"/>
    <lineage>
        <taxon>Bacteria</taxon>
        <taxon>Candidatus Nomuraibacteriota</taxon>
    </lineage>
</organism>
<reference evidence="2 3" key="1">
    <citation type="journal article" date="2016" name="Nat. Commun.">
        <title>Thousands of microbial genomes shed light on interconnected biogeochemical processes in an aquifer system.</title>
        <authorList>
            <person name="Anantharaman K."/>
            <person name="Brown C.T."/>
            <person name="Hug L.A."/>
            <person name="Sharon I."/>
            <person name="Castelle C.J."/>
            <person name="Probst A.J."/>
            <person name="Thomas B.C."/>
            <person name="Singh A."/>
            <person name="Wilkins M.J."/>
            <person name="Karaoz U."/>
            <person name="Brodie E.L."/>
            <person name="Williams K.H."/>
            <person name="Hubbard S.S."/>
            <person name="Banfield J.F."/>
        </authorList>
    </citation>
    <scope>NUCLEOTIDE SEQUENCE [LARGE SCALE GENOMIC DNA]</scope>
</reference>
<comment type="caution">
    <text evidence="2">The sequence shown here is derived from an EMBL/GenBank/DDBJ whole genome shotgun (WGS) entry which is preliminary data.</text>
</comment>
<dbReference type="Proteomes" id="UP000177777">
    <property type="component" value="Unassembled WGS sequence"/>
</dbReference>
<evidence type="ECO:0000313" key="2">
    <source>
        <dbReference type="EMBL" id="OGI77048.1"/>
    </source>
</evidence>
<dbReference type="InterPro" id="IPR013216">
    <property type="entry name" value="Methyltransf_11"/>
</dbReference>
<dbReference type="EMBL" id="MFUE01000019">
    <property type="protein sequence ID" value="OGI77048.1"/>
    <property type="molecule type" value="Genomic_DNA"/>
</dbReference>
<dbReference type="Pfam" id="PF08241">
    <property type="entry name" value="Methyltransf_11"/>
    <property type="match status" value="1"/>
</dbReference>
<dbReference type="AlphaFoldDB" id="A0A1F6W533"/>
<gene>
    <name evidence="2" type="ORF">A3D42_00820</name>
</gene>
<proteinExistence type="predicted"/>
<sequence>MDQQPRKFLKEIRKRNFINMDYGADDATRDEKTVATFFNLIQRKLTELNIDIKEVKILEIGSGNNIFFDYAKKQGVNIIGVDARPRGKSPAVQALVERLPFADKSFDIVYSSQVFDSRGYNQDQTLMMREISRCLRQGGVYVALLENIDEPGLVEGFELIVPISRESWIKFYRKS</sequence>
<dbReference type="GO" id="GO:0008757">
    <property type="term" value="F:S-adenosylmethionine-dependent methyltransferase activity"/>
    <property type="evidence" value="ECO:0007669"/>
    <property type="project" value="InterPro"/>
</dbReference>
<evidence type="ECO:0000313" key="3">
    <source>
        <dbReference type="Proteomes" id="UP000177777"/>
    </source>
</evidence>
<dbReference type="SUPFAM" id="SSF53335">
    <property type="entry name" value="S-adenosyl-L-methionine-dependent methyltransferases"/>
    <property type="match status" value="1"/>
</dbReference>
<feature type="domain" description="Methyltransferase type 11" evidence="1">
    <location>
        <begin position="58"/>
        <end position="142"/>
    </location>
</feature>
<dbReference type="STRING" id="1801754.A3D42_00820"/>
<name>A0A1F6W533_9BACT</name>
<accession>A0A1F6W533</accession>
<dbReference type="InterPro" id="IPR029063">
    <property type="entry name" value="SAM-dependent_MTases_sf"/>
</dbReference>
<dbReference type="Gene3D" id="3.40.50.150">
    <property type="entry name" value="Vaccinia Virus protein VP39"/>
    <property type="match status" value="1"/>
</dbReference>